<evidence type="ECO:0000259" key="2">
    <source>
        <dbReference type="Pfam" id="PF00078"/>
    </source>
</evidence>
<feature type="signal peptide" evidence="1">
    <location>
        <begin position="1"/>
        <end position="21"/>
    </location>
</feature>
<dbReference type="HOGENOM" id="CLU_957818_0_0_1"/>
<evidence type="ECO:0000256" key="1">
    <source>
        <dbReference type="SAM" id="SignalP"/>
    </source>
</evidence>
<reference evidence="3 4" key="1">
    <citation type="journal article" date="2013" name="Genome Biol.">
        <title>The genome sequence of the most widely cultivated cacao type and its use to identify candidate genes regulating pod color.</title>
        <authorList>
            <person name="Motamayor J.C."/>
            <person name="Mockaitis K."/>
            <person name="Schmutz J."/>
            <person name="Haiminen N."/>
            <person name="Iii D.L."/>
            <person name="Cornejo O."/>
            <person name="Findley S.D."/>
            <person name="Zheng P."/>
            <person name="Utro F."/>
            <person name="Royaert S."/>
            <person name="Saski C."/>
            <person name="Jenkins J."/>
            <person name="Podicheti R."/>
            <person name="Zhao M."/>
            <person name="Scheffler B.E."/>
            <person name="Stack J.C."/>
            <person name="Feltus F.A."/>
            <person name="Mustiga G.M."/>
            <person name="Amores F."/>
            <person name="Phillips W."/>
            <person name="Marelli J.P."/>
            <person name="May G.D."/>
            <person name="Shapiro H."/>
            <person name="Ma J."/>
            <person name="Bustamante C.D."/>
            <person name="Schnell R.J."/>
            <person name="Main D."/>
            <person name="Gilbert D."/>
            <person name="Parida L."/>
            <person name="Kuhn D.N."/>
        </authorList>
    </citation>
    <scope>NUCLEOTIDE SEQUENCE [LARGE SCALE GENOMIC DNA]</scope>
    <source>
        <strain evidence="4">cv. Matina 1-6</strain>
    </source>
</reference>
<evidence type="ECO:0000313" key="3">
    <source>
        <dbReference type="EMBL" id="EOY22291.1"/>
    </source>
</evidence>
<keyword evidence="3" id="KW-0695">RNA-directed DNA polymerase</keyword>
<dbReference type="Gramene" id="EOY22291">
    <property type="protein sequence ID" value="EOY22291"/>
    <property type="gene ID" value="TCM_014509"/>
</dbReference>
<organism evidence="3 4">
    <name type="scientific">Theobroma cacao</name>
    <name type="common">Cacao</name>
    <name type="synonym">Cocoa</name>
    <dbReference type="NCBI Taxonomy" id="3641"/>
    <lineage>
        <taxon>Eukaryota</taxon>
        <taxon>Viridiplantae</taxon>
        <taxon>Streptophyta</taxon>
        <taxon>Embryophyta</taxon>
        <taxon>Tracheophyta</taxon>
        <taxon>Spermatophyta</taxon>
        <taxon>Magnoliopsida</taxon>
        <taxon>eudicotyledons</taxon>
        <taxon>Gunneridae</taxon>
        <taxon>Pentapetalae</taxon>
        <taxon>rosids</taxon>
        <taxon>malvids</taxon>
        <taxon>Malvales</taxon>
        <taxon>Malvaceae</taxon>
        <taxon>Byttnerioideae</taxon>
        <taxon>Theobroma</taxon>
    </lineage>
</organism>
<dbReference type="PANTHER" id="PTHR31635">
    <property type="entry name" value="REVERSE TRANSCRIPTASE DOMAIN-CONTAINING PROTEIN-RELATED"/>
    <property type="match status" value="1"/>
</dbReference>
<accession>A0A061FYG5</accession>
<protein>
    <submittedName>
        <fullName evidence="3">Non-LTR retrolelement reverse transcriptase-like protein</fullName>
    </submittedName>
</protein>
<dbReference type="InParanoid" id="A0A061FYG5"/>
<feature type="chain" id="PRO_5001598431" evidence="1">
    <location>
        <begin position="22"/>
        <end position="291"/>
    </location>
</feature>
<keyword evidence="3" id="KW-0548">Nucleotidyltransferase</keyword>
<keyword evidence="1" id="KW-0732">Signal</keyword>
<sequence length="291" mass="33249">MGVFLLLILKILVNRLRPILTKLIRNTQSSFILGRQASDNIIVVQEAIHTMRIMKRKKGALVIKIDLEKAYDRVKWYFLQEVLIEIGLPSKWMSLIMHIVQTPTFSILWNDGIMLLGTTTQTQGQVMMLVIQKFCSASRQKLSLEKSKMLVSSNVHSSKAKALSHVACISLTKDFVAWLMSRNLGPSSVCSRCNNDIKNLIHALRDCPLSRDTWLAIKPNLTSGDFFGLDLQTWIQSNMTSNVLHDALPWSGIFIHTLWMLWHWRNLSIFETEFQWPANASQKVSLKAKEA</sequence>
<dbReference type="InterPro" id="IPR000477">
    <property type="entry name" value="RT_dom"/>
</dbReference>
<keyword evidence="3" id="KW-0808">Transferase</keyword>
<dbReference type="Pfam" id="PF00078">
    <property type="entry name" value="RVT_1"/>
    <property type="match status" value="1"/>
</dbReference>
<gene>
    <name evidence="3" type="ORF">TCM_014509</name>
</gene>
<evidence type="ECO:0000313" key="4">
    <source>
        <dbReference type="Proteomes" id="UP000026915"/>
    </source>
</evidence>
<dbReference type="EMBL" id="CM001881">
    <property type="protein sequence ID" value="EOY22291.1"/>
    <property type="molecule type" value="Genomic_DNA"/>
</dbReference>
<dbReference type="eggNOG" id="KOG1075">
    <property type="taxonomic scope" value="Eukaryota"/>
</dbReference>
<proteinExistence type="predicted"/>
<dbReference type="GO" id="GO:0003964">
    <property type="term" value="F:RNA-directed DNA polymerase activity"/>
    <property type="evidence" value="ECO:0007669"/>
    <property type="project" value="UniProtKB-KW"/>
</dbReference>
<feature type="domain" description="Reverse transcriptase" evidence="2">
    <location>
        <begin position="10"/>
        <end position="98"/>
    </location>
</feature>
<dbReference type="PANTHER" id="PTHR31635:SF196">
    <property type="entry name" value="REVERSE TRANSCRIPTASE DOMAIN-CONTAINING PROTEIN-RELATED"/>
    <property type="match status" value="1"/>
</dbReference>
<dbReference type="STRING" id="3641.A0A061FYG5"/>
<keyword evidence="4" id="KW-1185">Reference proteome</keyword>
<name>A0A061FYG5_THECC</name>
<dbReference type="AlphaFoldDB" id="A0A061FYG5"/>
<dbReference type="Proteomes" id="UP000026915">
    <property type="component" value="Chromosome 3"/>
</dbReference>